<evidence type="ECO:0000313" key="1">
    <source>
        <dbReference type="EMBL" id="KAJ4729673.1"/>
    </source>
</evidence>
<gene>
    <name evidence="1" type="ORF">OWV82_002414</name>
</gene>
<proteinExistence type="predicted"/>
<comment type="caution">
    <text evidence="1">The sequence shown here is derived from an EMBL/GenBank/DDBJ whole genome shotgun (WGS) entry which is preliminary data.</text>
</comment>
<protein>
    <submittedName>
        <fullName evidence="1">Transcription factor bHLH30</fullName>
    </submittedName>
</protein>
<dbReference type="EMBL" id="CM051394">
    <property type="protein sequence ID" value="KAJ4729673.1"/>
    <property type="molecule type" value="Genomic_DNA"/>
</dbReference>
<accession>A0ACC1Z2I3</accession>
<organism evidence="1 2">
    <name type="scientific">Melia azedarach</name>
    <name type="common">Chinaberry tree</name>
    <dbReference type="NCBI Taxonomy" id="155640"/>
    <lineage>
        <taxon>Eukaryota</taxon>
        <taxon>Viridiplantae</taxon>
        <taxon>Streptophyta</taxon>
        <taxon>Embryophyta</taxon>
        <taxon>Tracheophyta</taxon>
        <taxon>Spermatophyta</taxon>
        <taxon>Magnoliopsida</taxon>
        <taxon>eudicotyledons</taxon>
        <taxon>Gunneridae</taxon>
        <taxon>Pentapetalae</taxon>
        <taxon>rosids</taxon>
        <taxon>malvids</taxon>
        <taxon>Sapindales</taxon>
        <taxon>Meliaceae</taxon>
        <taxon>Melia</taxon>
    </lineage>
</organism>
<dbReference type="Proteomes" id="UP001164539">
    <property type="component" value="Chromosome 1"/>
</dbReference>
<evidence type="ECO:0000313" key="2">
    <source>
        <dbReference type="Proteomes" id="UP001164539"/>
    </source>
</evidence>
<reference evidence="1 2" key="1">
    <citation type="journal article" date="2023" name="Science">
        <title>Complex scaffold remodeling in plant triterpene biosynthesis.</title>
        <authorList>
            <person name="De La Pena R."/>
            <person name="Hodgson H."/>
            <person name="Liu J.C."/>
            <person name="Stephenson M.J."/>
            <person name="Martin A.C."/>
            <person name="Owen C."/>
            <person name="Harkess A."/>
            <person name="Leebens-Mack J."/>
            <person name="Jimenez L.E."/>
            <person name="Osbourn A."/>
            <person name="Sattely E.S."/>
        </authorList>
    </citation>
    <scope>NUCLEOTIDE SEQUENCE [LARGE SCALE GENOMIC DNA]</scope>
    <source>
        <strain evidence="2">cv. JPN11</strain>
        <tissue evidence="1">Leaf</tissue>
    </source>
</reference>
<keyword evidence="2" id="KW-1185">Reference proteome</keyword>
<name>A0ACC1Z2I3_MELAZ</name>
<sequence>MLVMDPYARSSSGNDENGVERVSGEFVVSNGFQARPRNGSSWHSSLVLDCERGELVEANVKLQRKGASVERSIVASKNHIEAERKRRKRINGHLDTLRSLIPGAKKMDKATLLTEVVRHLKELKANATEANENFFMPSDIDEVKVEQQEDGSDGALHFKASLCCNYKPGLLSDLRKALDSLHLIIVKAEIATLEGRMKNVFVMASCNEQKLGNTEVCQSLVSSVHQAFRSVLNKFSATEEFLLGARLSNKRRRVSLFDSSLSSSSGYQQ</sequence>